<dbReference type="EMBL" id="JBHUOR010000036">
    <property type="protein sequence ID" value="MFD2868183.1"/>
    <property type="molecule type" value="Genomic_DNA"/>
</dbReference>
<evidence type="ECO:0000313" key="1">
    <source>
        <dbReference type="EMBL" id="MFD2868183.1"/>
    </source>
</evidence>
<dbReference type="RefSeq" id="WP_380147300.1">
    <property type="nucleotide sequence ID" value="NZ_JBHUOR010000036.1"/>
</dbReference>
<organism evidence="1 2">
    <name type="scientific">Kurthia populi</name>
    <dbReference type="NCBI Taxonomy" id="1562132"/>
    <lineage>
        <taxon>Bacteria</taxon>
        <taxon>Bacillati</taxon>
        <taxon>Bacillota</taxon>
        <taxon>Bacilli</taxon>
        <taxon>Bacillales</taxon>
        <taxon>Caryophanaceae</taxon>
        <taxon>Kurthia</taxon>
    </lineage>
</organism>
<evidence type="ECO:0000313" key="2">
    <source>
        <dbReference type="Proteomes" id="UP001597568"/>
    </source>
</evidence>
<name>A0ABW5XYR3_9BACL</name>
<proteinExistence type="predicted"/>
<dbReference type="Gene3D" id="3.90.1570.30">
    <property type="match status" value="1"/>
</dbReference>
<evidence type="ECO:0008006" key="3">
    <source>
        <dbReference type="Google" id="ProtNLM"/>
    </source>
</evidence>
<sequence>MSNSFLEYWRTLDFSDWNEMDVREEFIAPLLKYLGYGKGTIHNVIREKNLSLKNAFSRVGRLKVQIDYIPTIRLKSFWIIEAKPGNKKAMDMGDFLQAHLYAIHPEIQARFIVLINGWEIRIYDALTASDWQDTLYVFNQDSDEKEFSQIIEILGSRNMLRFLRSQITRQIEDSFSVELDENEVGRFFREIHSKQYEMKELVRKNAKEFRSVAWKKRNDNFGRYLKEASLKELLMIMDIPTNRTRDFSNEYYRRIVEAEPSERVFLLDELVKRHRSRSNHSIFYVHSLNVVLVLLNKGIHIDSSMYQKGVLSTFIEFATFNINYGKPNEFMYARCLLDNVCTRIGYKLALTFSTDYVEEIIQTQKKKMHIEELLTYEPNIYDKMAPLINNSIELLWREGLNSSKAADIYRYIELLKSYEEKVEEAFNKVKEKNEGDLLWFESYGAGFDMLLVGTWDILQGSKNLLSGIGKNKEILDFLELEREQVLKLLPII</sequence>
<dbReference type="Proteomes" id="UP001597568">
    <property type="component" value="Unassembled WGS sequence"/>
</dbReference>
<reference evidence="2" key="1">
    <citation type="journal article" date="2019" name="Int. J. Syst. Evol. Microbiol.">
        <title>The Global Catalogue of Microorganisms (GCM) 10K type strain sequencing project: providing services to taxonomists for standard genome sequencing and annotation.</title>
        <authorList>
            <consortium name="The Broad Institute Genomics Platform"/>
            <consortium name="The Broad Institute Genome Sequencing Center for Infectious Disease"/>
            <person name="Wu L."/>
            <person name="Ma J."/>
        </authorList>
    </citation>
    <scope>NUCLEOTIDE SEQUENCE [LARGE SCALE GENOMIC DNA]</scope>
    <source>
        <strain evidence="2">KCTC 33522</strain>
    </source>
</reference>
<keyword evidence="2" id="KW-1185">Reference proteome</keyword>
<comment type="caution">
    <text evidence="1">The sequence shown here is derived from an EMBL/GenBank/DDBJ whole genome shotgun (WGS) entry which is preliminary data.</text>
</comment>
<accession>A0ABW5XYR3</accession>
<gene>
    <name evidence="1" type="ORF">ACFSY7_06705</name>
</gene>
<protein>
    <recommendedName>
        <fullName evidence="3">Type I restriction enzyme R protein N-terminal domain-containing protein</fullName>
    </recommendedName>
</protein>